<dbReference type="GO" id="GO:0000981">
    <property type="term" value="F:DNA-binding transcription factor activity, RNA polymerase II-specific"/>
    <property type="evidence" value="ECO:0007669"/>
    <property type="project" value="InterPro"/>
</dbReference>
<protein>
    <submittedName>
        <fullName evidence="4">BN860_00342g1_1</fullName>
    </submittedName>
</protein>
<dbReference type="GO" id="GO:0045944">
    <property type="term" value="P:positive regulation of transcription by RNA polymerase II"/>
    <property type="evidence" value="ECO:0007669"/>
    <property type="project" value="TreeGrafter"/>
</dbReference>
<dbReference type="InterPro" id="IPR021858">
    <property type="entry name" value="Fun_TF"/>
</dbReference>
<feature type="domain" description="Zn(2)-C6 fungal-type" evidence="3">
    <location>
        <begin position="9"/>
        <end position="38"/>
    </location>
</feature>
<dbReference type="PROSITE" id="PS50048">
    <property type="entry name" value="ZN2_CY6_FUNGAL_2"/>
    <property type="match status" value="1"/>
</dbReference>
<proteinExistence type="predicted"/>
<dbReference type="GO" id="GO:0008270">
    <property type="term" value="F:zinc ion binding"/>
    <property type="evidence" value="ECO:0007669"/>
    <property type="project" value="InterPro"/>
</dbReference>
<dbReference type="SUPFAM" id="SSF57701">
    <property type="entry name" value="Zn2/Cys6 DNA-binding domain"/>
    <property type="match status" value="1"/>
</dbReference>
<dbReference type="Gene3D" id="4.10.240.10">
    <property type="entry name" value="Zn(2)-C6 fungal-type DNA-binding domain"/>
    <property type="match status" value="1"/>
</dbReference>
<evidence type="ECO:0000313" key="4">
    <source>
        <dbReference type="EMBL" id="CDF87171.1"/>
    </source>
</evidence>
<dbReference type="GO" id="GO:0005634">
    <property type="term" value="C:nucleus"/>
    <property type="evidence" value="ECO:0007669"/>
    <property type="project" value="UniProtKB-SubCell"/>
</dbReference>
<gene>
    <name evidence="4" type="ORF">BN860_00342g</name>
</gene>
<organism evidence="4 5">
    <name type="scientific">Zygosaccharomyces bailii (strain CLIB 213 / ATCC 58445 / CBS 680 / BCRC 21525 / NBRC 1098 / NCYC 1416 / NRRL Y-2227)</name>
    <dbReference type="NCBI Taxonomy" id="1333698"/>
    <lineage>
        <taxon>Eukaryota</taxon>
        <taxon>Fungi</taxon>
        <taxon>Dikarya</taxon>
        <taxon>Ascomycota</taxon>
        <taxon>Saccharomycotina</taxon>
        <taxon>Saccharomycetes</taxon>
        <taxon>Saccharomycetales</taxon>
        <taxon>Saccharomycetaceae</taxon>
        <taxon>Zygosaccharomyces</taxon>
    </lineage>
</organism>
<dbReference type="InterPro" id="IPR001138">
    <property type="entry name" value="Zn2Cys6_DnaBD"/>
</dbReference>
<evidence type="ECO:0000313" key="5">
    <source>
        <dbReference type="Proteomes" id="UP000019375"/>
    </source>
</evidence>
<dbReference type="Pfam" id="PF00172">
    <property type="entry name" value="Zn_clus"/>
    <property type="match status" value="1"/>
</dbReference>
<evidence type="ECO:0000256" key="2">
    <source>
        <dbReference type="ARBA" id="ARBA00023242"/>
    </source>
</evidence>
<dbReference type="Proteomes" id="UP000019375">
    <property type="component" value="Unassembled WGS sequence"/>
</dbReference>
<dbReference type="PANTHER" id="PTHR37534">
    <property type="entry name" value="TRANSCRIPTIONAL ACTIVATOR PROTEIN UGA3"/>
    <property type="match status" value="1"/>
</dbReference>
<dbReference type="EMBL" id="HG316454">
    <property type="protein sequence ID" value="CDF87171.1"/>
    <property type="molecule type" value="Genomic_DNA"/>
</dbReference>
<comment type="subcellular location">
    <subcellularLocation>
        <location evidence="1">Nucleus</location>
    </subcellularLocation>
</comment>
<name>A0A8J2SYQ5_ZYGB2</name>
<dbReference type="OrthoDB" id="5229455at2759"/>
<keyword evidence="5" id="KW-1185">Reference proteome</keyword>
<dbReference type="PANTHER" id="PTHR37534:SF43">
    <property type="entry name" value="FINGER DOMAIN PROTEIN, PUTATIVE (AFU_ORTHOLOGUE AFUA_1G01850)-RELATED"/>
    <property type="match status" value="1"/>
</dbReference>
<evidence type="ECO:0000256" key="1">
    <source>
        <dbReference type="ARBA" id="ARBA00004123"/>
    </source>
</evidence>
<keyword evidence="2" id="KW-0539">Nucleus</keyword>
<dbReference type="Pfam" id="PF11951">
    <property type="entry name" value="Fungal_trans_2"/>
    <property type="match status" value="1"/>
</dbReference>
<reference evidence="5" key="1">
    <citation type="journal article" date="2013" name="Genome Announc.">
        <title>Genome sequence of the food spoilage yeast Zygosaccharomyces bailii CLIB 213(T).</title>
        <authorList>
            <person name="Galeote V."/>
            <person name="Bigey F."/>
            <person name="Devillers H."/>
            <person name="Neuveglise C."/>
            <person name="Dequin S."/>
        </authorList>
    </citation>
    <scope>NUCLEOTIDE SEQUENCE [LARGE SCALE GENOMIC DNA]</scope>
    <source>
        <strain evidence="5">CLIB 213 / ATCC 58445 / CBS 680 / CCRC 21525 / NBRC 1098 / NCYC 1416 / NRRL Y-2227</strain>
    </source>
</reference>
<sequence length="583" mass="67157">MPRNCQGFCTACLRDGLKCNRGKPHCRNCLKRGSKCSYVFELRWGGRRSKGNAKSSAIPNTKLVKGTMVVKDRNMIASRGSQTVKQFLLYDEKCSGDLEIVEKPMGEKVGQISFCLPTENIPKIQDYMIECCNPNPGIPLSGIPNFAELFNEFGENWSEFWTLFTLFVNETSQFFIGLNSQERPNPYRTILPGMALSSPTLLKLLVAFGAKHRKMLGVLEEETMFQSLEDSGHTLMDFESVGENLLRQSLEEVSEKLSQPFDCLDDCTLAIVLLISNLHIFSGEGGGGWRTHYNGAKMVALRLKANDKREGRVIPYKWDPHPHFFVLRWFIYLAVIGCLSSARFSYGFEETNTLEFDFGFEKDFSWDENMMKNFEDINPFNGMDHAVLAYLTEVSQLIMQKKYYESSRKYELIDEAIKLDYKILNYLKTSEHRRDQLLQSHILHNESPHNSRIQNYDLLRNTNLIIGLTGVLQLRRRVVELSQDSELVKELVLRITNLIILRIPLHSSALCSILFCLFAVGCELVDDRMIDYWKGYLDRLDALWRKGFKNASQAAKIMKESWRLKKAWWILLEERNLDICLAL</sequence>
<dbReference type="AlphaFoldDB" id="A0A8J2SYQ5"/>
<evidence type="ECO:0000259" key="3">
    <source>
        <dbReference type="PROSITE" id="PS50048"/>
    </source>
</evidence>
<dbReference type="GO" id="GO:0000976">
    <property type="term" value="F:transcription cis-regulatory region binding"/>
    <property type="evidence" value="ECO:0007669"/>
    <property type="project" value="TreeGrafter"/>
</dbReference>
<dbReference type="CDD" id="cd00067">
    <property type="entry name" value="GAL4"/>
    <property type="match status" value="1"/>
</dbReference>
<accession>A0A8J2SYQ5</accession>
<dbReference type="InterPro" id="IPR036864">
    <property type="entry name" value="Zn2-C6_fun-type_DNA-bd_sf"/>
</dbReference>